<protein>
    <submittedName>
        <fullName evidence="1">Uncharacterized protein</fullName>
    </submittedName>
</protein>
<proteinExistence type="predicted"/>
<gene>
    <name evidence="1" type="ORF">AVEN_131961_1</name>
</gene>
<dbReference type="EMBL" id="BGPR01000047">
    <property type="protein sequence ID" value="GBL86228.1"/>
    <property type="molecule type" value="Genomic_DNA"/>
</dbReference>
<comment type="caution">
    <text evidence="1">The sequence shown here is derived from an EMBL/GenBank/DDBJ whole genome shotgun (WGS) entry which is preliminary data.</text>
</comment>
<sequence length="95" mass="10880">MWVIEPCNRVGTVENQRSEGLQNWIHRTTLRLDVKVRLGGCRELRFSVDGRRIESGVEISEMKSKFTIVEVDLVPKVNVDSSSAPRSSLLRRKQV</sequence>
<organism evidence="1 2">
    <name type="scientific">Araneus ventricosus</name>
    <name type="common">Orbweaver spider</name>
    <name type="synonym">Epeira ventricosa</name>
    <dbReference type="NCBI Taxonomy" id="182803"/>
    <lineage>
        <taxon>Eukaryota</taxon>
        <taxon>Metazoa</taxon>
        <taxon>Ecdysozoa</taxon>
        <taxon>Arthropoda</taxon>
        <taxon>Chelicerata</taxon>
        <taxon>Arachnida</taxon>
        <taxon>Araneae</taxon>
        <taxon>Araneomorphae</taxon>
        <taxon>Entelegynae</taxon>
        <taxon>Araneoidea</taxon>
        <taxon>Araneidae</taxon>
        <taxon>Araneus</taxon>
    </lineage>
</organism>
<dbReference type="AlphaFoldDB" id="A0A4Y2B2L0"/>
<keyword evidence="2" id="KW-1185">Reference proteome</keyword>
<evidence type="ECO:0000313" key="2">
    <source>
        <dbReference type="Proteomes" id="UP000499080"/>
    </source>
</evidence>
<evidence type="ECO:0000313" key="1">
    <source>
        <dbReference type="EMBL" id="GBL86228.1"/>
    </source>
</evidence>
<dbReference type="Proteomes" id="UP000499080">
    <property type="component" value="Unassembled WGS sequence"/>
</dbReference>
<name>A0A4Y2B2L0_ARAVE</name>
<accession>A0A4Y2B2L0</accession>
<reference evidence="1 2" key="1">
    <citation type="journal article" date="2019" name="Sci. Rep.">
        <title>Orb-weaving spider Araneus ventricosus genome elucidates the spidroin gene catalogue.</title>
        <authorList>
            <person name="Kono N."/>
            <person name="Nakamura H."/>
            <person name="Ohtoshi R."/>
            <person name="Moran D.A.P."/>
            <person name="Shinohara A."/>
            <person name="Yoshida Y."/>
            <person name="Fujiwara M."/>
            <person name="Mori M."/>
            <person name="Tomita M."/>
            <person name="Arakawa K."/>
        </authorList>
    </citation>
    <scope>NUCLEOTIDE SEQUENCE [LARGE SCALE GENOMIC DNA]</scope>
</reference>